<evidence type="ECO:0000313" key="7">
    <source>
        <dbReference type="Proteomes" id="UP000263232"/>
    </source>
</evidence>
<dbReference type="GO" id="GO:0003677">
    <property type="term" value="F:DNA binding"/>
    <property type="evidence" value="ECO:0007669"/>
    <property type="project" value="UniProtKB-UniRule"/>
</dbReference>
<comment type="subunit">
    <text evidence="5">RNAP is composed of a core of 2 alpha, a beta and a beta' subunit. The core is associated with a delta subunit, and at least one of epsilon or omega. When a sigma factor is associated with the core the holoenzyme is formed, which can initiate transcription.</text>
</comment>
<dbReference type="NCBIfam" id="NF010188">
    <property type="entry name" value="PRK13667.1"/>
    <property type="match status" value="1"/>
</dbReference>
<comment type="catalytic activity">
    <reaction evidence="5">
        <text>RNA(n) + a ribonucleoside 5'-triphosphate = RNA(n+1) + diphosphate</text>
        <dbReference type="Rhea" id="RHEA:21248"/>
        <dbReference type="Rhea" id="RHEA-COMP:14527"/>
        <dbReference type="Rhea" id="RHEA-COMP:17342"/>
        <dbReference type="ChEBI" id="CHEBI:33019"/>
        <dbReference type="ChEBI" id="CHEBI:61557"/>
        <dbReference type="ChEBI" id="CHEBI:140395"/>
        <dbReference type="EC" id="2.7.7.6"/>
    </reaction>
</comment>
<accession>A0A347WJC2</accession>
<dbReference type="GO" id="GO:0000428">
    <property type="term" value="C:DNA-directed RNA polymerase complex"/>
    <property type="evidence" value="ECO:0007669"/>
    <property type="project" value="UniProtKB-KW"/>
</dbReference>
<reference evidence="6 7" key="1">
    <citation type="submission" date="2017-09" db="EMBL/GenBank/DDBJ databases">
        <title>Complete genome sequence of Oxytococcus suis strain ZY16052.</title>
        <authorList>
            <person name="Li F."/>
        </authorList>
    </citation>
    <scope>NUCLEOTIDE SEQUENCE [LARGE SCALE GENOMIC DNA]</scope>
    <source>
        <strain evidence="6 7">ZY16052</strain>
    </source>
</reference>
<dbReference type="AlphaFoldDB" id="A0A347WJC2"/>
<evidence type="ECO:0000256" key="1">
    <source>
        <dbReference type="ARBA" id="ARBA00022478"/>
    </source>
</evidence>
<comment type="function">
    <text evidence="5">A non-essential component of RNA polymerase (RNAP).</text>
</comment>
<dbReference type="Gene3D" id="3.10.20.730">
    <property type="entry name" value="RNAP, epsilon subunit-like"/>
    <property type="match status" value="1"/>
</dbReference>
<dbReference type="RefSeq" id="WP_118990093.1">
    <property type="nucleotide sequence ID" value="NZ_CP023434.1"/>
</dbReference>
<keyword evidence="2 5" id="KW-0808">Transferase</keyword>
<organism evidence="6 7">
    <name type="scientific">Suicoccus acidiformans</name>
    <dbReference type="NCBI Taxonomy" id="2036206"/>
    <lineage>
        <taxon>Bacteria</taxon>
        <taxon>Bacillati</taxon>
        <taxon>Bacillota</taxon>
        <taxon>Bacilli</taxon>
        <taxon>Lactobacillales</taxon>
        <taxon>Aerococcaceae</taxon>
        <taxon>Suicoccus</taxon>
    </lineage>
</organism>
<gene>
    <name evidence="5" type="primary">rpoY</name>
    <name evidence="6" type="ORF">CL176_03540</name>
</gene>
<dbReference type="Proteomes" id="UP000263232">
    <property type="component" value="Chromosome"/>
</dbReference>
<dbReference type="GO" id="GO:0006351">
    <property type="term" value="P:DNA-templated transcription"/>
    <property type="evidence" value="ECO:0007669"/>
    <property type="project" value="UniProtKB-UniRule"/>
</dbReference>
<dbReference type="EC" id="2.7.7.6" evidence="5"/>
<dbReference type="EMBL" id="CP023434">
    <property type="protein sequence ID" value="AXY25179.1"/>
    <property type="molecule type" value="Genomic_DNA"/>
</dbReference>
<evidence type="ECO:0000256" key="4">
    <source>
        <dbReference type="ARBA" id="ARBA00023163"/>
    </source>
</evidence>
<dbReference type="KEGG" id="abae:CL176_03540"/>
<protein>
    <recommendedName>
        <fullName evidence="5">DNA-directed RNA polymerase subunit epsilon</fullName>
        <shortName evidence="5">RNAP epsilon subunit</shortName>
        <ecNumber evidence="5">2.7.7.6</ecNumber>
    </recommendedName>
    <alternativeName>
        <fullName evidence="5">RNA polymerase epsilon subunit</fullName>
    </alternativeName>
    <alternativeName>
        <fullName evidence="5">Transcriptase subunit epsilon</fullName>
    </alternativeName>
</protein>
<dbReference type="InterPro" id="IPR009907">
    <property type="entry name" value="RpoY"/>
</dbReference>
<keyword evidence="7" id="KW-1185">Reference proteome</keyword>
<proteinExistence type="inferred from homology"/>
<dbReference type="HAMAP" id="MF_01553">
    <property type="entry name" value="RNApol_bact_RpoY"/>
    <property type="match status" value="1"/>
</dbReference>
<dbReference type="Pfam" id="PF07288">
    <property type="entry name" value="RpoY"/>
    <property type="match status" value="1"/>
</dbReference>
<name>A0A347WJC2_9LACT</name>
<evidence type="ECO:0000256" key="3">
    <source>
        <dbReference type="ARBA" id="ARBA00022695"/>
    </source>
</evidence>
<dbReference type="OrthoDB" id="2147503at2"/>
<dbReference type="GO" id="GO:0003899">
    <property type="term" value="F:DNA-directed RNA polymerase activity"/>
    <property type="evidence" value="ECO:0007669"/>
    <property type="project" value="UniProtKB-UniRule"/>
</dbReference>
<keyword evidence="4 5" id="KW-0804">Transcription</keyword>
<sequence length="71" mass="8406">MIYKVLYQPSKTQAPRRETTQALFMEAESIKEVRKLLDANTPYNVEFIQALEGEFLDYERENNPDFEVVTF</sequence>
<evidence type="ECO:0000256" key="5">
    <source>
        <dbReference type="HAMAP-Rule" id="MF_01553"/>
    </source>
</evidence>
<keyword evidence="1 5" id="KW-0240">DNA-directed RNA polymerase</keyword>
<evidence type="ECO:0000256" key="2">
    <source>
        <dbReference type="ARBA" id="ARBA00022679"/>
    </source>
</evidence>
<evidence type="ECO:0000313" key="6">
    <source>
        <dbReference type="EMBL" id="AXY25179.1"/>
    </source>
</evidence>
<comment type="similarity">
    <text evidence="5">Belongs to the RNA polymerase subunit epsilon family.</text>
</comment>
<keyword evidence="3 5" id="KW-0548">Nucleotidyltransferase</keyword>